<keyword evidence="4" id="KW-0479">Metal-binding</keyword>
<keyword evidence="8" id="KW-0186">Copper</keyword>
<keyword evidence="9" id="KW-0503">Monooxygenase</keyword>
<dbReference type="GO" id="GO:0030245">
    <property type="term" value="P:cellulose catabolic process"/>
    <property type="evidence" value="ECO:0007669"/>
    <property type="project" value="UniProtKB-KW"/>
</dbReference>
<dbReference type="GO" id="GO:0046872">
    <property type="term" value="F:metal ion binding"/>
    <property type="evidence" value="ECO:0007669"/>
    <property type="project" value="UniProtKB-KW"/>
</dbReference>
<comment type="similarity">
    <text evidence="13">Belongs to the polysaccharide monooxygenase AA9 family.</text>
</comment>
<reference evidence="19" key="1">
    <citation type="journal article" date="2023" name="Mol. Phylogenet. Evol.">
        <title>Genome-scale phylogeny and comparative genomics of the fungal order Sordariales.</title>
        <authorList>
            <person name="Hensen N."/>
            <person name="Bonometti L."/>
            <person name="Westerberg I."/>
            <person name="Brannstrom I.O."/>
            <person name="Guillou S."/>
            <person name="Cros-Aarteil S."/>
            <person name="Calhoun S."/>
            <person name="Haridas S."/>
            <person name="Kuo A."/>
            <person name="Mondo S."/>
            <person name="Pangilinan J."/>
            <person name="Riley R."/>
            <person name="LaButti K."/>
            <person name="Andreopoulos B."/>
            <person name="Lipzen A."/>
            <person name="Chen C."/>
            <person name="Yan M."/>
            <person name="Daum C."/>
            <person name="Ng V."/>
            <person name="Clum A."/>
            <person name="Steindorff A."/>
            <person name="Ohm R.A."/>
            <person name="Martin F."/>
            <person name="Silar P."/>
            <person name="Natvig D.O."/>
            <person name="Lalanne C."/>
            <person name="Gautier V."/>
            <person name="Ament-Velasquez S.L."/>
            <person name="Kruys A."/>
            <person name="Hutchinson M.I."/>
            <person name="Powell A.J."/>
            <person name="Barry K."/>
            <person name="Miller A.N."/>
            <person name="Grigoriev I.V."/>
            <person name="Debuchy R."/>
            <person name="Gladieux P."/>
            <person name="Hiltunen Thoren M."/>
            <person name="Johannesson H."/>
        </authorList>
    </citation>
    <scope>NUCLEOTIDE SEQUENCE [LARGE SCALE GENOMIC DNA]</scope>
    <source>
        <strain evidence="19">CBS 340.73</strain>
    </source>
</reference>
<dbReference type="InterPro" id="IPR005103">
    <property type="entry name" value="AA9_LPMO"/>
</dbReference>
<keyword evidence="7" id="KW-0560">Oxidoreductase</keyword>
<comment type="catalytic activity">
    <reaction evidence="14">
        <text>[(1-&gt;4)-beta-D-glucosyl]n+m + reduced acceptor + O2 = 4-dehydro-beta-D-glucosyl-[(1-&gt;4)-beta-D-glucosyl]n-1 + [(1-&gt;4)-beta-D-glucosyl]m + acceptor + H2O.</text>
        <dbReference type="EC" id="1.14.99.56"/>
    </reaction>
</comment>
<evidence type="ECO:0000256" key="9">
    <source>
        <dbReference type="ARBA" id="ARBA00023033"/>
    </source>
</evidence>
<dbReference type="EC" id="1.14.99.56" evidence="15"/>
<evidence type="ECO:0000313" key="18">
    <source>
        <dbReference type="EMBL" id="KAK3939315.1"/>
    </source>
</evidence>
<evidence type="ECO:0000256" key="6">
    <source>
        <dbReference type="ARBA" id="ARBA00023001"/>
    </source>
</evidence>
<evidence type="ECO:0000256" key="16">
    <source>
        <dbReference type="SAM" id="SignalP"/>
    </source>
</evidence>
<keyword evidence="12" id="KW-0624">Polysaccharide degradation</keyword>
<dbReference type="PANTHER" id="PTHR33353:SF36">
    <property type="entry name" value="ENDO-BETA-1,4-GLUCANASE D"/>
    <property type="match status" value="1"/>
</dbReference>
<organism evidence="18 19">
    <name type="scientific">Diplogelasinospora grovesii</name>
    <dbReference type="NCBI Taxonomy" id="303347"/>
    <lineage>
        <taxon>Eukaryota</taxon>
        <taxon>Fungi</taxon>
        <taxon>Dikarya</taxon>
        <taxon>Ascomycota</taxon>
        <taxon>Pezizomycotina</taxon>
        <taxon>Sordariomycetes</taxon>
        <taxon>Sordariomycetidae</taxon>
        <taxon>Sordariales</taxon>
        <taxon>Diplogelasinosporaceae</taxon>
        <taxon>Diplogelasinospora</taxon>
    </lineage>
</organism>
<evidence type="ECO:0000256" key="11">
    <source>
        <dbReference type="ARBA" id="ARBA00023277"/>
    </source>
</evidence>
<dbReference type="PANTHER" id="PTHR33353">
    <property type="entry name" value="PUTATIVE (AFU_ORTHOLOGUE AFUA_1G12560)-RELATED"/>
    <property type="match status" value="1"/>
</dbReference>
<keyword evidence="3" id="KW-0964">Secreted</keyword>
<feature type="domain" description="Auxiliary Activity family 9 catalytic" evidence="17">
    <location>
        <begin position="21"/>
        <end position="257"/>
    </location>
</feature>
<evidence type="ECO:0000256" key="14">
    <source>
        <dbReference type="ARBA" id="ARBA00045077"/>
    </source>
</evidence>
<evidence type="ECO:0000259" key="17">
    <source>
        <dbReference type="Pfam" id="PF03443"/>
    </source>
</evidence>
<feature type="signal peptide" evidence="16">
    <location>
        <begin position="1"/>
        <end position="20"/>
    </location>
</feature>
<gene>
    <name evidence="18" type="ORF">QBC46DRAFT_438123</name>
</gene>
<comment type="cofactor">
    <cofactor evidence="1">
        <name>Cu(2+)</name>
        <dbReference type="ChEBI" id="CHEBI:29036"/>
    </cofactor>
</comment>
<keyword evidence="11" id="KW-0119">Carbohydrate metabolism</keyword>
<comment type="subcellular location">
    <subcellularLocation>
        <location evidence="2">Secreted</location>
    </subcellularLocation>
</comment>
<evidence type="ECO:0000256" key="13">
    <source>
        <dbReference type="ARBA" id="ARBA00044502"/>
    </source>
</evidence>
<dbReference type="Gene3D" id="2.70.50.70">
    <property type="match status" value="1"/>
</dbReference>
<dbReference type="Pfam" id="PF03443">
    <property type="entry name" value="AA9"/>
    <property type="match status" value="1"/>
</dbReference>
<dbReference type="GO" id="GO:0004497">
    <property type="term" value="F:monooxygenase activity"/>
    <property type="evidence" value="ECO:0007669"/>
    <property type="project" value="UniProtKB-KW"/>
</dbReference>
<evidence type="ECO:0000256" key="1">
    <source>
        <dbReference type="ARBA" id="ARBA00001973"/>
    </source>
</evidence>
<protein>
    <recommendedName>
        <fullName evidence="15">lytic cellulose monooxygenase (C4-dehydrogenating)</fullName>
        <ecNumber evidence="15">1.14.99.56</ecNumber>
    </recommendedName>
</protein>
<evidence type="ECO:0000256" key="15">
    <source>
        <dbReference type="ARBA" id="ARBA00047174"/>
    </source>
</evidence>
<evidence type="ECO:0000313" key="19">
    <source>
        <dbReference type="Proteomes" id="UP001303473"/>
    </source>
</evidence>
<keyword evidence="5 16" id="KW-0732">Signal</keyword>
<dbReference type="EMBL" id="MU853813">
    <property type="protein sequence ID" value="KAK3939315.1"/>
    <property type="molecule type" value="Genomic_DNA"/>
</dbReference>
<evidence type="ECO:0000256" key="8">
    <source>
        <dbReference type="ARBA" id="ARBA00023008"/>
    </source>
</evidence>
<keyword evidence="10" id="KW-1015">Disulfide bond</keyword>
<dbReference type="InterPro" id="IPR049892">
    <property type="entry name" value="AA9"/>
</dbReference>
<feature type="chain" id="PRO_5042983203" description="lytic cellulose monooxygenase (C4-dehydrogenating)" evidence="16">
    <location>
        <begin position="21"/>
        <end position="307"/>
    </location>
</feature>
<evidence type="ECO:0000256" key="12">
    <source>
        <dbReference type="ARBA" id="ARBA00023326"/>
    </source>
</evidence>
<evidence type="ECO:0000256" key="5">
    <source>
        <dbReference type="ARBA" id="ARBA00022729"/>
    </source>
</evidence>
<evidence type="ECO:0000256" key="2">
    <source>
        <dbReference type="ARBA" id="ARBA00004613"/>
    </source>
</evidence>
<keyword evidence="19" id="KW-1185">Reference proteome</keyword>
<comment type="caution">
    <text evidence="18">The sequence shown here is derived from an EMBL/GenBank/DDBJ whole genome shotgun (WGS) entry which is preliminary data.</text>
</comment>
<dbReference type="CDD" id="cd21175">
    <property type="entry name" value="LPMO_AA9"/>
    <property type="match status" value="1"/>
</dbReference>
<proteinExistence type="inferred from homology"/>
<sequence>MLTTLATLAPLLLFFMSVAAHSHIDYLIINGLVYGGFDPTGRTANPPSVVGWSTTVEDDGFVPPSNYSTPDIVCHRNGSPAKVHAPVKAGDKIHVQWNGWPESHRGPVMSYLAPCTAADGGCASVDKTKLSWTKIDNSAPALLNYTGGLPGLWATNVLIGSNNSWLVGIPEGLETGPYVLRHELLALHYAARPDGAQNYPQCLNLWVEGRDTGGVTSNSGGSNETVLGSKGIPAVGMYKANDPGVAIDIYAKTLTTYIVPGPTVVSGAQPVPMSMQVLSLPTAAGTPVVVVSGAKTLPFVMETGAMY</sequence>
<evidence type="ECO:0000256" key="3">
    <source>
        <dbReference type="ARBA" id="ARBA00022525"/>
    </source>
</evidence>
<evidence type="ECO:0000256" key="7">
    <source>
        <dbReference type="ARBA" id="ARBA00023002"/>
    </source>
</evidence>
<dbReference type="AlphaFoldDB" id="A0AAN6N5S3"/>
<dbReference type="GO" id="GO:0005576">
    <property type="term" value="C:extracellular region"/>
    <property type="evidence" value="ECO:0007669"/>
    <property type="project" value="UniProtKB-SubCell"/>
</dbReference>
<evidence type="ECO:0000256" key="10">
    <source>
        <dbReference type="ARBA" id="ARBA00023157"/>
    </source>
</evidence>
<accession>A0AAN6N5S3</accession>
<name>A0AAN6N5S3_9PEZI</name>
<dbReference type="Proteomes" id="UP001303473">
    <property type="component" value="Unassembled WGS sequence"/>
</dbReference>
<keyword evidence="6" id="KW-0136">Cellulose degradation</keyword>
<evidence type="ECO:0000256" key="4">
    <source>
        <dbReference type="ARBA" id="ARBA00022723"/>
    </source>
</evidence>